<keyword evidence="3" id="KW-1185">Reference proteome</keyword>
<accession>A0A6M4GXW3</accession>
<dbReference type="RefSeq" id="WP_171090770.1">
    <property type="nucleotide sequence ID" value="NZ_CP053069.1"/>
</dbReference>
<dbReference type="AlphaFoldDB" id="A0A6M4GXW3"/>
<gene>
    <name evidence="2" type="ORF">DSM104443_01395</name>
</gene>
<evidence type="ECO:0008006" key="4">
    <source>
        <dbReference type="Google" id="ProtNLM"/>
    </source>
</evidence>
<keyword evidence="1" id="KW-1133">Transmembrane helix</keyword>
<feature type="transmembrane region" description="Helical" evidence="1">
    <location>
        <begin position="12"/>
        <end position="29"/>
    </location>
</feature>
<evidence type="ECO:0000313" key="3">
    <source>
        <dbReference type="Proteomes" id="UP000501534"/>
    </source>
</evidence>
<evidence type="ECO:0000313" key="2">
    <source>
        <dbReference type="EMBL" id="QJR10337.1"/>
    </source>
</evidence>
<proteinExistence type="predicted"/>
<organism evidence="2 3">
    <name type="scientific">Usitatibacter rugosus</name>
    <dbReference type="NCBI Taxonomy" id="2732067"/>
    <lineage>
        <taxon>Bacteria</taxon>
        <taxon>Pseudomonadati</taxon>
        <taxon>Pseudomonadota</taxon>
        <taxon>Betaproteobacteria</taxon>
        <taxon>Nitrosomonadales</taxon>
        <taxon>Usitatibacteraceae</taxon>
        <taxon>Usitatibacter</taxon>
    </lineage>
</organism>
<keyword evidence="1" id="KW-0812">Transmembrane</keyword>
<dbReference type="EMBL" id="CP053069">
    <property type="protein sequence ID" value="QJR10337.1"/>
    <property type="molecule type" value="Genomic_DNA"/>
</dbReference>
<dbReference type="KEGG" id="uru:DSM104443_01395"/>
<feature type="transmembrane region" description="Helical" evidence="1">
    <location>
        <begin position="35"/>
        <end position="53"/>
    </location>
</feature>
<keyword evidence="1" id="KW-0472">Membrane</keyword>
<evidence type="ECO:0000256" key="1">
    <source>
        <dbReference type="SAM" id="Phobius"/>
    </source>
</evidence>
<name>A0A6M4GXW3_9PROT</name>
<sequence>MPSPSASLWRWPIVLGVLTATGLLAALVSDSWGDPWSWVGLGVPVAVMAWFGLPRRKASASLPESPAATRSSP</sequence>
<reference evidence="2 3" key="1">
    <citation type="submission" date="2020-04" db="EMBL/GenBank/DDBJ databases">
        <title>Usitatibacter rugosus gen. nov., sp. nov. and Usitatibacter palustris sp. nov., novel members of Usitatibacteraceae fam. nov. within the order Nitrosomonadales isolated from soil.</title>
        <authorList>
            <person name="Huber K.J."/>
            <person name="Neumann-Schaal M."/>
            <person name="Geppert A."/>
            <person name="Luckner M."/>
            <person name="Wanner G."/>
            <person name="Overmann J."/>
        </authorList>
    </citation>
    <scope>NUCLEOTIDE SEQUENCE [LARGE SCALE GENOMIC DNA]</scope>
    <source>
        <strain evidence="2 3">0125_3</strain>
    </source>
</reference>
<protein>
    <recommendedName>
        <fullName evidence="4">DUF4175 domain-containing protein</fullName>
    </recommendedName>
</protein>
<dbReference type="Proteomes" id="UP000501534">
    <property type="component" value="Chromosome"/>
</dbReference>